<sequence>MQFDTRVPDINSTVKTSLNGWYPCSGYTFSDQGSAQGQKYECATFSAPLCYPGICETPQFADPIIDVFVKRNLGKPEDSNECLASARRFWIFVLESHMTALSAELDGAVNIYTMDQRGTGRSTFLDWVAAQATTTGSPAANDVVTFMSKFTNGASTILFGTSYGTVLVERIMHLDPKGVTGYVMDGAATTSGAPGDKFFFMSKRDSDFGDAGDYFMAFCALDADCKRRFKSPNTLHKTVRGVLANFDKNPNSTCTPLIKSVDDERDLRHENPRLLLSKEYRISYFGTDDVYDGVYDEQQPTEATTTTK</sequence>
<evidence type="ECO:0000313" key="1">
    <source>
        <dbReference type="EMBL" id="KAK1947118.1"/>
    </source>
</evidence>
<dbReference type="SUPFAM" id="SSF53474">
    <property type="entry name" value="alpha/beta-Hydrolases"/>
    <property type="match status" value="1"/>
</dbReference>
<dbReference type="Proteomes" id="UP001259832">
    <property type="component" value="Unassembled WGS sequence"/>
</dbReference>
<dbReference type="InterPro" id="IPR029058">
    <property type="entry name" value="AB_hydrolase_fold"/>
</dbReference>
<reference evidence="1" key="1">
    <citation type="submission" date="2023-08" db="EMBL/GenBank/DDBJ databases">
        <title>Reference Genome Resource for the Citrus Pathogen Phytophthora citrophthora.</title>
        <authorList>
            <person name="Moller H."/>
            <person name="Coetzee B."/>
            <person name="Rose L.J."/>
            <person name="Van Niekerk J.M."/>
        </authorList>
    </citation>
    <scope>NUCLEOTIDE SEQUENCE</scope>
    <source>
        <strain evidence="1">STE-U-9442</strain>
    </source>
</reference>
<accession>A0AAD9GZU9</accession>
<comment type="caution">
    <text evidence="1">The sequence shown here is derived from an EMBL/GenBank/DDBJ whole genome shotgun (WGS) entry which is preliminary data.</text>
</comment>
<dbReference type="Gene3D" id="3.40.50.1820">
    <property type="entry name" value="alpha/beta hydrolase"/>
    <property type="match status" value="1"/>
</dbReference>
<organism evidence="1 2">
    <name type="scientific">Phytophthora citrophthora</name>
    <dbReference type="NCBI Taxonomy" id="4793"/>
    <lineage>
        <taxon>Eukaryota</taxon>
        <taxon>Sar</taxon>
        <taxon>Stramenopiles</taxon>
        <taxon>Oomycota</taxon>
        <taxon>Peronosporomycetes</taxon>
        <taxon>Peronosporales</taxon>
        <taxon>Peronosporaceae</taxon>
        <taxon>Phytophthora</taxon>
    </lineage>
</organism>
<evidence type="ECO:0000313" key="2">
    <source>
        <dbReference type="Proteomes" id="UP001259832"/>
    </source>
</evidence>
<proteinExistence type="predicted"/>
<name>A0AAD9GZU9_9STRA</name>
<protein>
    <submittedName>
        <fullName evidence="1">Uncharacterized protein</fullName>
    </submittedName>
</protein>
<dbReference type="AlphaFoldDB" id="A0AAD9GZU9"/>
<gene>
    <name evidence="1" type="ORF">P3T76_001128</name>
</gene>
<keyword evidence="2" id="KW-1185">Reference proteome</keyword>
<dbReference type="EMBL" id="JASMQC010000002">
    <property type="protein sequence ID" value="KAK1947118.1"/>
    <property type="molecule type" value="Genomic_DNA"/>
</dbReference>